<gene>
    <name evidence="7" type="primary">lppV</name>
    <name evidence="7" type="ORF">NCTC4524_04948</name>
</gene>
<dbReference type="PROSITE" id="PS51257">
    <property type="entry name" value="PROKAR_LIPOPROTEIN"/>
    <property type="match status" value="1"/>
</dbReference>
<dbReference type="Gene3D" id="3.30.2030.20">
    <property type="match status" value="1"/>
</dbReference>
<sequence>MTLNRTVRHQLSVITCFASVALLGTGCHVSNPYKPTDASQASQASDALKTLPSLEDTHTQVESAIIKLGQQITAIAPSVTWEWRRTDSRGGCNPPYEQSDGQLVLLRNYVSDTPIPEQNWKQALDLAQQAASSLGATELTVFKDHPNNHDLQFTSDTGTTLRFGSQAAALITGSTGCRLPSKIR</sequence>
<evidence type="ECO:0000256" key="2">
    <source>
        <dbReference type="ARBA" id="ARBA00022475"/>
    </source>
</evidence>
<name>A0A378W973_9MYCO</name>
<dbReference type="GO" id="GO:0005886">
    <property type="term" value="C:plasma membrane"/>
    <property type="evidence" value="ECO:0007669"/>
    <property type="project" value="UniProtKB-SubCell"/>
</dbReference>
<dbReference type="Proteomes" id="UP000254945">
    <property type="component" value="Unassembled WGS sequence"/>
</dbReference>
<keyword evidence="2" id="KW-1003">Cell membrane</keyword>
<organism evidence="7 8">
    <name type="scientific">Mycolicibacterium senegalense</name>
    <dbReference type="NCBI Taxonomy" id="1796"/>
    <lineage>
        <taxon>Bacteria</taxon>
        <taxon>Bacillati</taxon>
        <taxon>Actinomycetota</taxon>
        <taxon>Actinomycetes</taxon>
        <taxon>Mycobacteriales</taxon>
        <taxon>Mycobacteriaceae</taxon>
        <taxon>Mycolicibacterium</taxon>
    </lineage>
</organism>
<keyword evidence="5" id="KW-0564">Palmitate</keyword>
<evidence type="ECO:0000313" key="8">
    <source>
        <dbReference type="Proteomes" id="UP000254945"/>
    </source>
</evidence>
<keyword evidence="4" id="KW-0472">Membrane</keyword>
<dbReference type="AlphaFoldDB" id="A0A378W973"/>
<keyword evidence="3" id="KW-0732">Signal</keyword>
<evidence type="ECO:0000256" key="3">
    <source>
        <dbReference type="ARBA" id="ARBA00022729"/>
    </source>
</evidence>
<keyword evidence="6 7" id="KW-0449">Lipoprotein</keyword>
<evidence type="ECO:0000256" key="5">
    <source>
        <dbReference type="ARBA" id="ARBA00023139"/>
    </source>
</evidence>
<dbReference type="InterPro" id="IPR032018">
    <property type="entry name" value="LppA/LppB/LprP"/>
</dbReference>
<evidence type="ECO:0000256" key="6">
    <source>
        <dbReference type="ARBA" id="ARBA00023288"/>
    </source>
</evidence>
<proteinExistence type="predicted"/>
<accession>A0A378W973</accession>
<evidence type="ECO:0000256" key="4">
    <source>
        <dbReference type="ARBA" id="ARBA00023136"/>
    </source>
</evidence>
<dbReference type="EMBL" id="UGQQ01000002">
    <property type="protein sequence ID" value="SUA28962.1"/>
    <property type="molecule type" value="Genomic_DNA"/>
</dbReference>
<comment type="subcellular location">
    <subcellularLocation>
        <location evidence="1">Cell membrane</location>
        <topology evidence="1">Lipid-anchor</topology>
    </subcellularLocation>
</comment>
<evidence type="ECO:0000256" key="1">
    <source>
        <dbReference type="ARBA" id="ARBA00004193"/>
    </source>
</evidence>
<protein>
    <submittedName>
        <fullName evidence="7">Lipoprotein LppV</fullName>
    </submittedName>
</protein>
<dbReference type="Pfam" id="PF16708">
    <property type="entry name" value="LppA"/>
    <property type="match status" value="1"/>
</dbReference>
<reference evidence="7 8" key="1">
    <citation type="submission" date="2018-06" db="EMBL/GenBank/DDBJ databases">
        <authorList>
            <consortium name="Pathogen Informatics"/>
            <person name="Doyle S."/>
        </authorList>
    </citation>
    <scope>NUCLEOTIDE SEQUENCE [LARGE SCALE GENOMIC DNA]</scope>
    <source>
        <strain evidence="7 8">NCTC4524</strain>
    </source>
</reference>
<evidence type="ECO:0000313" key="7">
    <source>
        <dbReference type="EMBL" id="SUA28962.1"/>
    </source>
</evidence>